<dbReference type="InterPro" id="IPR006598">
    <property type="entry name" value="CAP10"/>
</dbReference>
<protein>
    <recommendedName>
        <fullName evidence="2">Glycosyl transferase CAP10 domain-containing protein</fullName>
    </recommendedName>
</protein>
<feature type="signal peptide" evidence="1">
    <location>
        <begin position="1"/>
        <end position="18"/>
    </location>
</feature>
<reference evidence="3 4" key="1">
    <citation type="journal article" date="2021" name="Sci. Rep.">
        <title>Genome sequencing of the multicellular alga Astrephomene provides insights into convergent evolution of germ-soma differentiation.</title>
        <authorList>
            <person name="Yamashita S."/>
            <person name="Yamamoto K."/>
            <person name="Matsuzaki R."/>
            <person name="Suzuki S."/>
            <person name="Yamaguchi H."/>
            <person name="Hirooka S."/>
            <person name="Minakuchi Y."/>
            <person name="Miyagishima S."/>
            <person name="Kawachi M."/>
            <person name="Toyoda A."/>
            <person name="Nozaki H."/>
        </authorList>
    </citation>
    <scope>NUCLEOTIDE SEQUENCE [LARGE SCALE GENOMIC DNA]</scope>
    <source>
        <strain evidence="3 4">NIES-4017</strain>
    </source>
</reference>
<accession>A0AAD3HN80</accession>
<evidence type="ECO:0000313" key="4">
    <source>
        <dbReference type="Proteomes" id="UP001054857"/>
    </source>
</evidence>
<organism evidence="3 4">
    <name type="scientific">Astrephomene gubernaculifera</name>
    <dbReference type="NCBI Taxonomy" id="47775"/>
    <lineage>
        <taxon>Eukaryota</taxon>
        <taxon>Viridiplantae</taxon>
        <taxon>Chlorophyta</taxon>
        <taxon>core chlorophytes</taxon>
        <taxon>Chlorophyceae</taxon>
        <taxon>CS clade</taxon>
        <taxon>Chlamydomonadales</taxon>
        <taxon>Astrephomenaceae</taxon>
        <taxon>Astrephomene</taxon>
    </lineage>
</organism>
<feature type="chain" id="PRO_5041991691" description="Glycosyl transferase CAP10 domain-containing protein" evidence="1">
    <location>
        <begin position="19"/>
        <end position="401"/>
    </location>
</feature>
<dbReference type="PANTHER" id="PTHR12203">
    <property type="entry name" value="KDEL LYS-ASP-GLU-LEU CONTAINING - RELATED"/>
    <property type="match status" value="1"/>
</dbReference>
<evidence type="ECO:0000256" key="1">
    <source>
        <dbReference type="SAM" id="SignalP"/>
    </source>
</evidence>
<dbReference type="EMBL" id="BMAR01000014">
    <property type="protein sequence ID" value="GFR46535.1"/>
    <property type="molecule type" value="Genomic_DNA"/>
</dbReference>
<dbReference type="PANTHER" id="PTHR12203:SF107">
    <property type="entry name" value="GLYCOSYL TRANSFERASE CAP10 DOMAIN-CONTAINING PROTEIN"/>
    <property type="match status" value="1"/>
</dbReference>
<name>A0AAD3HN80_9CHLO</name>
<proteinExistence type="predicted"/>
<gene>
    <name evidence="3" type="ORF">Agub_g8126</name>
</gene>
<keyword evidence="1" id="KW-0732">Signal</keyword>
<evidence type="ECO:0000259" key="2">
    <source>
        <dbReference type="SMART" id="SM00672"/>
    </source>
</evidence>
<dbReference type="SMART" id="SM00672">
    <property type="entry name" value="CAP10"/>
    <property type="match status" value="1"/>
</dbReference>
<dbReference type="AlphaFoldDB" id="A0AAD3HN80"/>
<evidence type="ECO:0000313" key="3">
    <source>
        <dbReference type="EMBL" id="GFR46535.1"/>
    </source>
</evidence>
<dbReference type="InterPro" id="IPR051091">
    <property type="entry name" value="O-Glucosyltr/Glycosyltrsf_90"/>
</dbReference>
<dbReference type="Pfam" id="PF05686">
    <property type="entry name" value="Glyco_transf_90"/>
    <property type="match status" value="1"/>
</dbReference>
<sequence length="401" mass="45762">MIYVVVALLVWGAQQTLAYDCSAHPWIDEAVQQWFRPSYEVARQSSKTIEESLQAIADIKWGNYSTGKTLVVLWYDASTSEYRLRFEELHKHNEAHKPVGMQRVLERAVRQHNADLVAALGKREMKFIFGTEDFPIVDPNMRLRVPSFQPCTTKGSVDVPVPDHSFELYSQASYTNHSWWEVRRLLLLKAALLPWSHRQRELFVRGDAGVGYRKTLLSILHEARVNGSDLSLFGVHVNAHSTGFYVSNRKHFTFLDNWCQYRYLLHPSGLTYSISLKYKLACGAVVLYFDHKYSEFYYPALKPGVHLLSFPEAPREQFLTDVAPRVKAAILRLEADHPTSPPPQALAAREFAASQLSDESLGCYWYSVLRAYAGLYFTESGAQVPQQVQLGDRNTTLNPTL</sequence>
<feature type="domain" description="Glycosyl transferase CAP10" evidence="2">
    <location>
        <begin position="125"/>
        <end position="379"/>
    </location>
</feature>
<comment type="caution">
    <text evidence="3">The sequence shown here is derived from an EMBL/GenBank/DDBJ whole genome shotgun (WGS) entry which is preliminary data.</text>
</comment>
<dbReference type="Proteomes" id="UP001054857">
    <property type="component" value="Unassembled WGS sequence"/>
</dbReference>
<keyword evidence="4" id="KW-1185">Reference proteome</keyword>